<sequence length="267" mass="28385">MRQRTRRSGPLPADNHSLAGVMVLPTRYDTCSQSSHGRHCLRDKASVPRFGVAGGKPGWRAVMPAQHRAMAAPLAGVAILDVFGKIVQFRHPGVERVGIDVQRAVSEKKAHDGSRLSWSQASGLTPVLAVDPVFSAEDAQHFDGTQCIWRNELLRPAVSAGTQGNSGGRHLDRTGHRGMTLAAEAVAARVAAVDLAFAHQAVAAMDAQRDAVFAGTHPAGGNRGFLRREVQCRVFGAAFEALYRKRPLPIAGAFAVAGRGGKHVDAA</sequence>
<organism evidence="1 2">
    <name type="scientific">Cupriavidus taiwanensis</name>
    <dbReference type="NCBI Taxonomy" id="164546"/>
    <lineage>
        <taxon>Bacteria</taxon>
        <taxon>Pseudomonadati</taxon>
        <taxon>Pseudomonadota</taxon>
        <taxon>Betaproteobacteria</taxon>
        <taxon>Burkholderiales</taxon>
        <taxon>Burkholderiaceae</taxon>
        <taxon>Cupriavidus</taxon>
    </lineage>
</organism>
<name>A0A7Z7NPT9_9BURK</name>
<evidence type="ECO:0000313" key="2">
    <source>
        <dbReference type="Proteomes" id="UP000257139"/>
    </source>
</evidence>
<dbReference type="AlphaFoldDB" id="A0A7Z7NPT9"/>
<protein>
    <submittedName>
        <fullName evidence="1">Uncharacterized protein</fullName>
    </submittedName>
</protein>
<proteinExistence type="predicted"/>
<dbReference type="EMBL" id="LT978514">
    <property type="protein sequence ID" value="SPC22830.1"/>
    <property type="molecule type" value="Genomic_DNA"/>
</dbReference>
<accession>A0A7Z7NPT9</accession>
<gene>
    <name evidence="1" type="ORF">CBM2594_B50071</name>
</gene>
<dbReference type="Proteomes" id="UP000257139">
    <property type="component" value="Chromosome CBM2594_b"/>
</dbReference>
<reference evidence="1 2" key="1">
    <citation type="submission" date="2018-01" db="EMBL/GenBank/DDBJ databases">
        <authorList>
            <person name="Clerissi C."/>
        </authorList>
    </citation>
    <scope>NUCLEOTIDE SEQUENCE [LARGE SCALE GENOMIC DNA]</scope>
    <source>
        <strain evidence="1">Cupriavidus taiwanensis STM 6021</strain>
    </source>
</reference>
<evidence type="ECO:0000313" key="1">
    <source>
        <dbReference type="EMBL" id="SPC22830.1"/>
    </source>
</evidence>